<dbReference type="Gene3D" id="1.10.260.40">
    <property type="entry name" value="lambda repressor-like DNA-binding domains"/>
    <property type="match status" value="1"/>
</dbReference>
<dbReference type="SUPFAM" id="SSF47413">
    <property type="entry name" value="lambda repressor-like DNA-binding domains"/>
    <property type="match status" value="1"/>
</dbReference>
<accession>A0A2V4R0N0</accession>
<dbReference type="CDD" id="cd00093">
    <property type="entry name" value="HTH_XRE"/>
    <property type="match status" value="1"/>
</dbReference>
<dbReference type="Proteomes" id="UP000247371">
    <property type="component" value="Unassembled WGS sequence"/>
</dbReference>
<gene>
    <name evidence="2" type="ORF">CFR76_10860</name>
</gene>
<organism evidence="2 3">
    <name type="scientific">Komagataeibacter swingsii</name>
    <dbReference type="NCBI Taxonomy" id="215220"/>
    <lineage>
        <taxon>Bacteria</taxon>
        <taxon>Pseudomonadati</taxon>
        <taxon>Pseudomonadota</taxon>
        <taxon>Alphaproteobacteria</taxon>
        <taxon>Acetobacterales</taxon>
        <taxon>Acetobacteraceae</taxon>
        <taxon>Komagataeibacter</taxon>
    </lineage>
</organism>
<evidence type="ECO:0000313" key="3">
    <source>
        <dbReference type="Proteomes" id="UP000247371"/>
    </source>
</evidence>
<dbReference type="AlphaFoldDB" id="A0A2V4R0N0"/>
<dbReference type="SMART" id="SM00530">
    <property type="entry name" value="HTH_XRE"/>
    <property type="match status" value="1"/>
</dbReference>
<dbReference type="EMBL" id="NKUB01000012">
    <property type="protein sequence ID" value="PYD69337.1"/>
    <property type="molecule type" value="Genomic_DNA"/>
</dbReference>
<comment type="caution">
    <text evidence="2">The sequence shown here is derived from an EMBL/GenBank/DDBJ whole genome shotgun (WGS) entry which is preliminary data.</text>
</comment>
<dbReference type="Pfam" id="PF01381">
    <property type="entry name" value="HTH_3"/>
    <property type="match status" value="1"/>
</dbReference>
<feature type="domain" description="HTH cro/C1-type" evidence="1">
    <location>
        <begin position="53"/>
        <end position="104"/>
    </location>
</feature>
<evidence type="ECO:0000313" key="2">
    <source>
        <dbReference type="EMBL" id="PYD69337.1"/>
    </source>
</evidence>
<dbReference type="InterPro" id="IPR010982">
    <property type="entry name" value="Lambda_DNA-bd_dom_sf"/>
</dbReference>
<sequence length="135" mass="15630">MVWQFWRRETPWQLDIRYDILYRKTWHKRSNVIHYMLPKTAAEVHDEIAISARTRRLAKNITQEDLAEQSGVAIATLRRFENGGAVSLATLLAIAEALGTLDAFSDLFPMPEASSLDELDEFSQLRRRAAKQRTR</sequence>
<dbReference type="GO" id="GO:0003677">
    <property type="term" value="F:DNA binding"/>
    <property type="evidence" value="ECO:0007669"/>
    <property type="project" value="InterPro"/>
</dbReference>
<dbReference type="InterPro" id="IPR001387">
    <property type="entry name" value="Cro/C1-type_HTH"/>
</dbReference>
<protein>
    <submittedName>
        <fullName evidence="2">Transcriptional regulator</fullName>
    </submittedName>
</protein>
<dbReference type="PROSITE" id="PS50943">
    <property type="entry name" value="HTH_CROC1"/>
    <property type="match status" value="1"/>
</dbReference>
<reference evidence="2 3" key="1">
    <citation type="submission" date="2017-07" db="EMBL/GenBank/DDBJ databases">
        <title>A draft genome sequence of Komagataeibacter swingsii LMG 22125.</title>
        <authorList>
            <person name="Skraban J."/>
            <person name="Cleenwerck I."/>
            <person name="Vandamme P."/>
            <person name="Trcek J."/>
        </authorList>
    </citation>
    <scope>NUCLEOTIDE SEQUENCE [LARGE SCALE GENOMIC DNA]</scope>
    <source>
        <strain evidence="2 3">LMG 22125</strain>
    </source>
</reference>
<evidence type="ECO:0000259" key="1">
    <source>
        <dbReference type="PROSITE" id="PS50943"/>
    </source>
</evidence>
<keyword evidence="3" id="KW-1185">Reference proteome</keyword>
<name>A0A2V4R0N0_9PROT</name>
<proteinExistence type="predicted"/>